<dbReference type="InterPro" id="IPR032508">
    <property type="entry name" value="FecR_C"/>
</dbReference>
<evidence type="ECO:0000313" key="5">
    <source>
        <dbReference type="Proteomes" id="UP000293874"/>
    </source>
</evidence>
<accession>A0A4Q7N6C6</accession>
<dbReference type="Pfam" id="PF04773">
    <property type="entry name" value="FecR"/>
    <property type="match status" value="1"/>
</dbReference>
<sequence>MQNDLVFSDELLAVLFKKWSDQPLTPAEEQLLAGWLAASPSNNKAIDEILDENWVKTNLKGWNNPNAEQIWDRSRAQAAVVTLNNRKRLIPYWVRFAAAMVLIATGAWFWWPQPNADKQVITEAQQSDTKDIPPGTRIATLTLSDGSSILLDSVTNGKLASQGNTEIRKDTAGRVSYSVTHNGRSTEDIRYNTMSTPNGGQYQLVLPDGTIVFLNAASSITYPVAFTTNTRTVKITGEAYFEVVADARQPFIVETSKDKITVLGTRFNINAYADEKVVKSSLMEGSIKVNDRILKPGEAYSNGKVFATNTDQDIAWKNGIFDFNNVSVQDAMRQLSRWYNVQVVYDEPVDETFIGKIGRNLTLNQVLKTMEGAGAHFRLEGKTLHVSR</sequence>
<dbReference type="PANTHER" id="PTHR30273">
    <property type="entry name" value="PERIPLASMIC SIGNAL SENSOR AND SIGMA FACTOR ACTIVATOR FECR-RELATED"/>
    <property type="match status" value="1"/>
</dbReference>
<comment type="caution">
    <text evidence="4">The sequence shown here is derived from an EMBL/GenBank/DDBJ whole genome shotgun (WGS) entry which is preliminary data.</text>
</comment>
<evidence type="ECO:0000259" key="2">
    <source>
        <dbReference type="Pfam" id="PF04773"/>
    </source>
</evidence>
<keyword evidence="5" id="KW-1185">Reference proteome</keyword>
<keyword evidence="1" id="KW-0812">Transmembrane</keyword>
<reference evidence="4 5" key="1">
    <citation type="submission" date="2019-02" db="EMBL/GenBank/DDBJ databases">
        <title>Genomic Encyclopedia of Type Strains, Phase IV (KMG-IV): sequencing the most valuable type-strain genomes for metagenomic binning, comparative biology and taxonomic classification.</title>
        <authorList>
            <person name="Goeker M."/>
        </authorList>
    </citation>
    <scope>NUCLEOTIDE SEQUENCE [LARGE SCALE GENOMIC DNA]</scope>
    <source>
        <strain evidence="4 5">DSM 18116</strain>
    </source>
</reference>
<dbReference type="InterPro" id="IPR006860">
    <property type="entry name" value="FecR"/>
</dbReference>
<feature type="transmembrane region" description="Helical" evidence="1">
    <location>
        <begin position="92"/>
        <end position="111"/>
    </location>
</feature>
<evidence type="ECO:0000259" key="3">
    <source>
        <dbReference type="Pfam" id="PF16344"/>
    </source>
</evidence>
<proteinExistence type="predicted"/>
<feature type="domain" description="Protein FecR C-terminal" evidence="3">
    <location>
        <begin position="321"/>
        <end position="385"/>
    </location>
</feature>
<protein>
    <submittedName>
        <fullName evidence="4">FecR family protein</fullName>
    </submittedName>
</protein>
<organism evidence="4 5">
    <name type="scientific">Pseudobacter ginsenosidimutans</name>
    <dbReference type="NCBI Taxonomy" id="661488"/>
    <lineage>
        <taxon>Bacteria</taxon>
        <taxon>Pseudomonadati</taxon>
        <taxon>Bacteroidota</taxon>
        <taxon>Chitinophagia</taxon>
        <taxon>Chitinophagales</taxon>
        <taxon>Chitinophagaceae</taxon>
        <taxon>Pseudobacter</taxon>
    </lineage>
</organism>
<name>A0A4Q7N6C6_9BACT</name>
<dbReference type="Proteomes" id="UP000293874">
    <property type="component" value="Unassembled WGS sequence"/>
</dbReference>
<evidence type="ECO:0000313" key="4">
    <source>
        <dbReference type="EMBL" id="RZS76646.1"/>
    </source>
</evidence>
<dbReference type="Gene3D" id="3.55.50.30">
    <property type="match status" value="1"/>
</dbReference>
<dbReference type="Gene3D" id="2.60.120.1440">
    <property type="match status" value="1"/>
</dbReference>
<evidence type="ECO:0000256" key="1">
    <source>
        <dbReference type="SAM" id="Phobius"/>
    </source>
</evidence>
<feature type="domain" description="FecR protein" evidence="2">
    <location>
        <begin position="193"/>
        <end position="288"/>
    </location>
</feature>
<dbReference type="InterPro" id="IPR012373">
    <property type="entry name" value="Ferrdict_sens_TM"/>
</dbReference>
<dbReference type="Pfam" id="PF16344">
    <property type="entry name" value="FecR_C"/>
    <property type="match status" value="1"/>
</dbReference>
<keyword evidence="1" id="KW-1133">Transmembrane helix</keyword>
<dbReference type="GO" id="GO:0016989">
    <property type="term" value="F:sigma factor antagonist activity"/>
    <property type="evidence" value="ECO:0007669"/>
    <property type="project" value="TreeGrafter"/>
</dbReference>
<dbReference type="AlphaFoldDB" id="A0A4Q7N6C6"/>
<dbReference type="PANTHER" id="PTHR30273:SF2">
    <property type="entry name" value="PROTEIN FECR"/>
    <property type="match status" value="1"/>
</dbReference>
<keyword evidence="1" id="KW-0472">Membrane</keyword>
<dbReference type="EMBL" id="SGXA01000001">
    <property type="protein sequence ID" value="RZS76646.1"/>
    <property type="molecule type" value="Genomic_DNA"/>
</dbReference>
<gene>
    <name evidence="4" type="ORF">EV199_2532</name>
</gene>
<dbReference type="RefSeq" id="WP_130540937.1">
    <property type="nucleotide sequence ID" value="NZ_CP042431.1"/>
</dbReference>
<dbReference type="OrthoDB" id="629393at2"/>